<dbReference type="GO" id="GO:0035025">
    <property type="term" value="P:positive regulation of Rho protein signal transduction"/>
    <property type="evidence" value="ECO:0007669"/>
    <property type="project" value="InterPro"/>
</dbReference>
<reference evidence="2" key="2">
    <citation type="journal article" date="2023" name="Science">
        <title>Genomic signatures of disease resistance in endangered staghorn corals.</title>
        <authorList>
            <person name="Vollmer S.V."/>
            <person name="Selwyn J.D."/>
            <person name="Despard B.A."/>
            <person name="Roesel C.L."/>
        </authorList>
    </citation>
    <scope>NUCLEOTIDE SEQUENCE</scope>
    <source>
        <strain evidence="2">K2</strain>
    </source>
</reference>
<gene>
    <name evidence="2" type="ORF">P5673_004958</name>
</gene>
<evidence type="ECO:0000313" key="3">
    <source>
        <dbReference type="Proteomes" id="UP001249851"/>
    </source>
</evidence>
<dbReference type="InterPro" id="IPR027817">
    <property type="entry name" value="Costars_dom"/>
</dbReference>
<dbReference type="PANTHER" id="PTHR22739">
    <property type="entry name" value="STRIATED MUSCLE ACTIVATOR OF RHO-DEPENDENT SIGNALING-RELATED"/>
    <property type="match status" value="1"/>
</dbReference>
<evidence type="ECO:0000259" key="1">
    <source>
        <dbReference type="SMART" id="SM01283"/>
    </source>
</evidence>
<proteinExistence type="predicted"/>
<name>A0AAD9QZW2_ACRCE</name>
<dbReference type="InterPro" id="IPR026111">
    <property type="entry name" value="Abra"/>
</dbReference>
<evidence type="ECO:0000313" key="2">
    <source>
        <dbReference type="EMBL" id="KAK2570190.1"/>
    </source>
</evidence>
<organism evidence="2 3">
    <name type="scientific">Acropora cervicornis</name>
    <name type="common">Staghorn coral</name>
    <dbReference type="NCBI Taxonomy" id="6130"/>
    <lineage>
        <taxon>Eukaryota</taxon>
        <taxon>Metazoa</taxon>
        <taxon>Cnidaria</taxon>
        <taxon>Anthozoa</taxon>
        <taxon>Hexacorallia</taxon>
        <taxon>Scleractinia</taxon>
        <taxon>Astrocoeniina</taxon>
        <taxon>Acroporidae</taxon>
        <taxon>Acropora</taxon>
    </lineage>
</organism>
<comment type="caution">
    <text evidence="2">The sequence shown here is derived from an EMBL/GenBank/DDBJ whole genome shotgun (WGS) entry which is preliminary data.</text>
</comment>
<dbReference type="Proteomes" id="UP001249851">
    <property type="component" value="Unassembled WGS sequence"/>
</dbReference>
<dbReference type="GO" id="GO:0003779">
    <property type="term" value="F:actin binding"/>
    <property type="evidence" value="ECO:0007669"/>
    <property type="project" value="InterPro"/>
</dbReference>
<dbReference type="SMART" id="SM01283">
    <property type="entry name" value="Costars"/>
    <property type="match status" value="1"/>
</dbReference>
<dbReference type="InterPro" id="IPR038095">
    <property type="entry name" value="Costars_sf"/>
</dbReference>
<keyword evidence="3" id="KW-1185">Reference proteome</keyword>
<reference evidence="2" key="1">
    <citation type="journal article" date="2023" name="G3 (Bethesda)">
        <title>Whole genome assembly and annotation of the endangered Caribbean coral Acropora cervicornis.</title>
        <authorList>
            <person name="Selwyn J.D."/>
            <person name="Vollmer S.V."/>
        </authorList>
    </citation>
    <scope>NUCLEOTIDE SEQUENCE</scope>
    <source>
        <strain evidence="2">K2</strain>
    </source>
</reference>
<dbReference type="Gene3D" id="1.10.10.1540">
    <property type="entry name" value="Costar domain"/>
    <property type="match status" value="1"/>
</dbReference>
<dbReference type="EMBL" id="JARQWQ010000008">
    <property type="protein sequence ID" value="KAK2570190.1"/>
    <property type="molecule type" value="Genomic_DNA"/>
</dbReference>
<protein>
    <submittedName>
        <fullName evidence="2">Actin-binding Rho-activating protein</fullName>
    </submittedName>
</protein>
<dbReference type="PANTHER" id="PTHR22739:SF7">
    <property type="entry name" value="EG:152A3.3 PROTEIN-RELATED"/>
    <property type="match status" value="1"/>
</dbReference>
<accession>A0AAD9QZW2</accession>
<feature type="domain" description="Costars" evidence="1">
    <location>
        <begin position="137"/>
        <end position="213"/>
    </location>
</feature>
<dbReference type="Pfam" id="PF14705">
    <property type="entry name" value="Costars"/>
    <property type="match status" value="1"/>
</dbReference>
<sequence length="232" mass="26426">MLLSSHLKIFVPLFPKIGSCSLVPFDICQCSLIPQTPERSLATFKFHCIVCVTFKIGLHQARFKTKMANEWTARMVSTDVCSKLNREGRIANNINYDLSIVLILTDNTMEAPDKHSEEYGRPVAGSKTEARGRFAGSHVGQEVKTLCKIISQIGDKQSDGTITVTFGRLFERYTRISSKLFGMLLRARKQKLVDFQGEMLFQRRDDDVIIALLRMPEDVKNDSDEYWKIRAK</sequence>
<dbReference type="AlphaFoldDB" id="A0AAD9QZW2"/>